<dbReference type="Pfam" id="PF09004">
    <property type="entry name" value="ALKBH8_N"/>
    <property type="match status" value="1"/>
</dbReference>
<keyword evidence="3" id="KW-1185">Reference proteome</keyword>
<accession>A0AA47MB99</accession>
<name>A0AA47MB99_MERPO</name>
<dbReference type="Proteomes" id="UP001174136">
    <property type="component" value="Unassembled WGS sequence"/>
</dbReference>
<evidence type="ECO:0000313" key="2">
    <source>
        <dbReference type="EMBL" id="KAK0136975.1"/>
    </source>
</evidence>
<protein>
    <recommendedName>
        <fullName evidence="1">Alkylated DNA repair protein AlkB homologue 8 N-terminal domain-containing protein</fullName>
    </recommendedName>
</protein>
<evidence type="ECO:0000313" key="3">
    <source>
        <dbReference type="Proteomes" id="UP001174136"/>
    </source>
</evidence>
<dbReference type="InterPro" id="IPR015095">
    <property type="entry name" value="AlkB_hom8_N"/>
</dbReference>
<dbReference type="AlphaFoldDB" id="A0AA47MB99"/>
<gene>
    <name evidence="2" type="ORF">N1851_026841</name>
</gene>
<evidence type="ECO:0000259" key="1">
    <source>
        <dbReference type="Pfam" id="PF09004"/>
    </source>
</evidence>
<proteinExistence type="predicted"/>
<dbReference type="EMBL" id="JAOPHQ010005119">
    <property type="protein sequence ID" value="KAK0136975.1"/>
    <property type="molecule type" value="Genomic_DNA"/>
</dbReference>
<sequence length="149" mass="17039">MHLTNTLTWRDNTMHTIKKAHQRLYFLRKLKGAGMSTAILKAFYRCVVESILTSCITVWYCSCTVAEKQALQRVVNSAQRIISCSLPSLSSIYITRCKDRAASIMKDSTHPAHGLFTLLPSGRRLRCIWANTNRLRNTFYPDAIRLLNC</sequence>
<organism evidence="2 3">
    <name type="scientific">Merluccius polli</name>
    <name type="common">Benguela hake</name>
    <name type="synonym">Merluccius cadenati</name>
    <dbReference type="NCBI Taxonomy" id="89951"/>
    <lineage>
        <taxon>Eukaryota</taxon>
        <taxon>Metazoa</taxon>
        <taxon>Chordata</taxon>
        <taxon>Craniata</taxon>
        <taxon>Vertebrata</taxon>
        <taxon>Euteleostomi</taxon>
        <taxon>Actinopterygii</taxon>
        <taxon>Neopterygii</taxon>
        <taxon>Teleostei</taxon>
        <taxon>Neoteleostei</taxon>
        <taxon>Acanthomorphata</taxon>
        <taxon>Zeiogadaria</taxon>
        <taxon>Gadariae</taxon>
        <taxon>Gadiformes</taxon>
        <taxon>Gadoidei</taxon>
        <taxon>Merlucciidae</taxon>
        <taxon>Merluccius</taxon>
    </lineage>
</organism>
<feature type="domain" description="Alkylated DNA repair protein AlkB homologue 8 N-terminal" evidence="1">
    <location>
        <begin position="9"/>
        <end position="50"/>
    </location>
</feature>
<comment type="caution">
    <text evidence="2">The sequence shown here is derived from an EMBL/GenBank/DDBJ whole genome shotgun (WGS) entry which is preliminary data.</text>
</comment>
<dbReference type="GO" id="GO:0016706">
    <property type="term" value="F:2-oxoglutarate-dependent dioxygenase activity"/>
    <property type="evidence" value="ECO:0007669"/>
    <property type="project" value="InterPro"/>
</dbReference>
<reference evidence="2" key="1">
    <citation type="journal article" date="2023" name="Front. Mar. Sci.">
        <title>A new Merluccius polli reference genome to investigate the effects of global change in West African waters.</title>
        <authorList>
            <person name="Mateo J.L."/>
            <person name="Blanco-Fernandez C."/>
            <person name="Garcia-Vazquez E."/>
            <person name="Machado-Schiaffino G."/>
        </authorList>
    </citation>
    <scope>NUCLEOTIDE SEQUENCE</scope>
    <source>
        <strain evidence="2">C29</strain>
        <tissue evidence="2">Fin</tissue>
    </source>
</reference>
<dbReference type="GO" id="GO:0008168">
    <property type="term" value="F:methyltransferase activity"/>
    <property type="evidence" value="ECO:0007669"/>
    <property type="project" value="InterPro"/>
</dbReference>